<feature type="domain" description="Metallo-beta-lactamase" evidence="1">
    <location>
        <begin position="46"/>
        <end position="234"/>
    </location>
</feature>
<dbReference type="Pfam" id="PF19583">
    <property type="entry name" value="ODP"/>
    <property type="match status" value="1"/>
</dbReference>
<dbReference type="Proteomes" id="UP000294914">
    <property type="component" value="Unassembled WGS sequence"/>
</dbReference>
<name>A0A4R8IR59_9GAMM</name>
<protein>
    <submittedName>
        <fullName evidence="2">Metallo-beta-lactamase superfamily protein</fullName>
    </submittedName>
</protein>
<dbReference type="InterPro" id="IPR001279">
    <property type="entry name" value="Metallo-B-lactamas"/>
</dbReference>
<gene>
    <name evidence="2" type="ORF">EDC23_1198</name>
</gene>
<dbReference type="SUPFAM" id="SSF56281">
    <property type="entry name" value="Metallo-hydrolase/oxidoreductase"/>
    <property type="match status" value="1"/>
</dbReference>
<organism evidence="2 3">
    <name type="scientific">Thiohalophilus thiocyanatoxydans</name>
    <dbReference type="NCBI Taxonomy" id="381308"/>
    <lineage>
        <taxon>Bacteria</taxon>
        <taxon>Pseudomonadati</taxon>
        <taxon>Pseudomonadota</taxon>
        <taxon>Gammaproteobacteria</taxon>
        <taxon>Thiohalomonadales</taxon>
        <taxon>Thiohalophilaceae</taxon>
        <taxon>Thiohalophilus</taxon>
    </lineage>
</organism>
<evidence type="ECO:0000259" key="1">
    <source>
        <dbReference type="SMART" id="SM00849"/>
    </source>
</evidence>
<dbReference type="EMBL" id="SOQX01000002">
    <property type="protein sequence ID" value="TDY02814.1"/>
    <property type="molecule type" value="Genomic_DNA"/>
</dbReference>
<dbReference type="InterPro" id="IPR045761">
    <property type="entry name" value="ODP_dom"/>
</dbReference>
<sequence length="266" mass="29940">MHTSDSTIGSHDLKNIEIDINRPTPLFLDKNHEVYWLGITQETAFRCNSYLIRDGDQALIVDAGNRSFFPQVHERVAQILEPQAITGLIFCHQDPDVAASICEWLEQAPDARVYTTPRTQVLLPHYGCSDYPYVDVTTTSRLTLPSGSALRFIDAPYLHSPGAFATYDEHARYLLSGDIWAALDTDWTLVVRDFEQHRNLLDLFHLDYMASNVAARGFVNQLDKLDIEAILPQHGSIISPPDVPAALDYLRNLRCGTDIAYPDLTP</sequence>
<reference evidence="2 3" key="1">
    <citation type="submission" date="2019-03" db="EMBL/GenBank/DDBJ databases">
        <title>Genomic Encyclopedia of Type Strains, Phase IV (KMG-IV): sequencing the most valuable type-strain genomes for metagenomic binning, comparative biology and taxonomic classification.</title>
        <authorList>
            <person name="Goeker M."/>
        </authorList>
    </citation>
    <scope>NUCLEOTIDE SEQUENCE [LARGE SCALE GENOMIC DNA]</scope>
    <source>
        <strain evidence="2 3">DSM 16326</strain>
    </source>
</reference>
<dbReference type="AlphaFoldDB" id="A0A4R8IR59"/>
<evidence type="ECO:0000313" key="3">
    <source>
        <dbReference type="Proteomes" id="UP000294914"/>
    </source>
</evidence>
<dbReference type="InterPro" id="IPR036866">
    <property type="entry name" value="RibonucZ/Hydroxyglut_hydro"/>
</dbReference>
<evidence type="ECO:0000313" key="2">
    <source>
        <dbReference type="EMBL" id="TDY02814.1"/>
    </source>
</evidence>
<keyword evidence="3" id="KW-1185">Reference proteome</keyword>
<dbReference type="OrthoDB" id="9812260at2"/>
<dbReference type="PANTHER" id="PTHR43041">
    <property type="entry name" value="HYDROLASE, METALLO-BETA-LACTAMASE SUPERFAMILY"/>
    <property type="match status" value="1"/>
</dbReference>
<dbReference type="Gene3D" id="3.60.15.10">
    <property type="entry name" value="Ribonuclease Z/Hydroxyacylglutathione hydrolase-like"/>
    <property type="match status" value="1"/>
</dbReference>
<dbReference type="SMART" id="SM00849">
    <property type="entry name" value="Lactamase_B"/>
    <property type="match status" value="1"/>
</dbReference>
<dbReference type="RefSeq" id="WP_134082069.1">
    <property type="nucleotide sequence ID" value="NZ_SOQX01000002.1"/>
</dbReference>
<proteinExistence type="predicted"/>
<comment type="caution">
    <text evidence="2">The sequence shown here is derived from an EMBL/GenBank/DDBJ whole genome shotgun (WGS) entry which is preliminary data.</text>
</comment>
<accession>A0A4R8IR59</accession>
<dbReference type="PANTHER" id="PTHR43041:SF1">
    <property type="entry name" value="METALLO-BETA-LACTAMASE DOMAIN-CONTAINING PROTEIN"/>
    <property type="match status" value="1"/>
</dbReference>